<feature type="transmembrane region" description="Helical" evidence="1">
    <location>
        <begin position="55"/>
        <end position="76"/>
    </location>
</feature>
<feature type="transmembrane region" description="Helical" evidence="1">
    <location>
        <begin position="24"/>
        <end position="43"/>
    </location>
</feature>
<reference evidence="2" key="1">
    <citation type="submission" date="2020-06" db="EMBL/GenBank/DDBJ databases">
        <title>Lateral gene transfer of anion-conducting channel rhodopsins between green algae and giant viruses.</title>
        <authorList>
            <person name="Rozenberg A."/>
            <person name="Oppermann J."/>
            <person name="Wietek J."/>
            <person name="Fernandez Lahore R.G."/>
            <person name="Sandaa R.-A."/>
            <person name="Bratbak G."/>
            <person name="Hegemann P."/>
            <person name="Beja O."/>
        </authorList>
    </citation>
    <scope>NUCLEOTIDE SEQUENCE</scope>
    <source>
        <strain evidence="2">01B</strain>
    </source>
</reference>
<evidence type="ECO:0000256" key="1">
    <source>
        <dbReference type="SAM" id="Phobius"/>
    </source>
</evidence>
<organism evidence="2 3">
    <name type="scientific">Pyramimonas orientalis virus 01B</name>
    <dbReference type="NCBI Taxonomy" id="3134525"/>
    <lineage>
        <taxon>Viruses</taxon>
        <taxon>Varidnaviria</taxon>
        <taxon>Bamfordvirae</taxon>
        <taxon>Nucleocytoviricota</taxon>
        <taxon>Megaviricetes</taxon>
        <taxon>Imitervirales</taxon>
        <taxon>Allomimiviridae</taxon>
        <taxon>Heliosvirus</taxon>
        <taxon>Heliosvirus raunefjordenense</taxon>
    </lineage>
</organism>
<keyword evidence="1" id="KW-0472">Membrane</keyword>
<sequence>MMIQYLTFQTGAYVLLKAFFDCEFLNLHLLTLIVFIGGCYLTFVKNFIIVNNFDFSNRILVLSNIPLHIIPFVYIWSKCEANKKHLLETYLYLTLYYYVFEPHKTYYLTESESKKLMALMVFVLFLFLLI</sequence>
<keyword evidence="1" id="KW-0812">Transmembrane</keyword>
<proteinExistence type="predicted"/>
<dbReference type="EMBL" id="MT663534">
    <property type="protein sequence ID" value="QOI90170.1"/>
    <property type="molecule type" value="Genomic_DNA"/>
</dbReference>
<evidence type="ECO:0000313" key="2">
    <source>
        <dbReference type="EMBL" id="QOI90170.1"/>
    </source>
</evidence>
<evidence type="ECO:0000313" key="3">
    <source>
        <dbReference type="Proteomes" id="UP001162120"/>
    </source>
</evidence>
<accession>A0A7L9AYD3</accession>
<keyword evidence="3" id="KW-1185">Reference proteome</keyword>
<keyword evidence="1" id="KW-1133">Transmembrane helix</keyword>
<gene>
    <name evidence="2" type="ORF">HWQ62_00033</name>
</gene>
<dbReference type="Proteomes" id="UP001162120">
    <property type="component" value="Segment"/>
</dbReference>
<name>A0A7L9AYD3_9VIRU</name>
<protein>
    <submittedName>
        <fullName evidence="2">Uncharacterized protein</fullName>
    </submittedName>
</protein>